<dbReference type="EMBL" id="QGNW01002108">
    <property type="protein sequence ID" value="RVW25293.1"/>
    <property type="molecule type" value="Genomic_DNA"/>
</dbReference>
<evidence type="ECO:0000313" key="2">
    <source>
        <dbReference type="EMBL" id="RVW25293.1"/>
    </source>
</evidence>
<accession>A0A438CPZ9</accession>
<comment type="caution">
    <text evidence="2">The sequence shown here is derived from an EMBL/GenBank/DDBJ whole genome shotgun (WGS) entry which is preliminary data.</text>
</comment>
<organism evidence="2 3">
    <name type="scientific">Vitis vinifera</name>
    <name type="common">Grape</name>
    <dbReference type="NCBI Taxonomy" id="29760"/>
    <lineage>
        <taxon>Eukaryota</taxon>
        <taxon>Viridiplantae</taxon>
        <taxon>Streptophyta</taxon>
        <taxon>Embryophyta</taxon>
        <taxon>Tracheophyta</taxon>
        <taxon>Spermatophyta</taxon>
        <taxon>Magnoliopsida</taxon>
        <taxon>eudicotyledons</taxon>
        <taxon>Gunneridae</taxon>
        <taxon>Pentapetalae</taxon>
        <taxon>rosids</taxon>
        <taxon>Vitales</taxon>
        <taxon>Vitaceae</taxon>
        <taxon>Viteae</taxon>
        <taxon>Vitis</taxon>
    </lineage>
</organism>
<proteinExistence type="predicted"/>
<dbReference type="AlphaFoldDB" id="A0A438CPZ9"/>
<evidence type="ECO:0000256" key="1">
    <source>
        <dbReference type="SAM" id="Coils"/>
    </source>
</evidence>
<dbReference type="Proteomes" id="UP000288805">
    <property type="component" value="Unassembled WGS sequence"/>
</dbReference>
<protein>
    <submittedName>
        <fullName evidence="2">Uncharacterized protein</fullName>
    </submittedName>
</protein>
<sequence>MLDFFPLSKQISVNLGGEPLVSSQPDSFSASLSLPSPVFSSCKIARCKRLWKWQPFLLFPFHDSVNSASRENDLVVAQKAATEGAEALKLAKEKKEVIRTEVDKLREEGRAAKAKLKEAK</sequence>
<reference evidence="2 3" key="1">
    <citation type="journal article" date="2018" name="PLoS Genet.">
        <title>Population sequencing reveals clonal diversity and ancestral inbreeding in the grapevine cultivar Chardonnay.</title>
        <authorList>
            <person name="Roach M.J."/>
            <person name="Johnson D.L."/>
            <person name="Bohlmann J."/>
            <person name="van Vuuren H.J."/>
            <person name="Jones S.J."/>
            <person name="Pretorius I.S."/>
            <person name="Schmidt S.A."/>
            <person name="Borneman A.R."/>
        </authorList>
    </citation>
    <scope>NUCLEOTIDE SEQUENCE [LARGE SCALE GENOMIC DNA]</scope>
    <source>
        <strain evidence="3">cv. Chardonnay</strain>
        <tissue evidence="2">Leaf</tissue>
    </source>
</reference>
<feature type="coiled-coil region" evidence="1">
    <location>
        <begin position="88"/>
        <end position="115"/>
    </location>
</feature>
<gene>
    <name evidence="2" type="ORF">CK203_110565</name>
</gene>
<name>A0A438CPZ9_VITVI</name>
<keyword evidence="1" id="KW-0175">Coiled coil</keyword>
<evidence type="ECO:0000313" key="3">
    <source>
        <dbReference type="Proteomes" id="UP000288805"/>
    </source>
</evidence>